<dbReference type="PANTHER" id="PTHR11777">
    <property type="entry name" value="ALANYL-TRNA SYNTHETASE"/>
    <property type="match status" value="1"/>
</dbReference>
<dbReference type="Proteomes" id="UP000054359">
    <property type="component" value="Unassembled WGS sequence"/>
</dbReference>
<feature type="non-terminal residue" evidence="11">
    <location>
        <position position="86"/>
    </location>
</feature>
<evidence type="ECO:0000256" key="8">
    <source>
        <dbReference type="ARBA" id="ARBA00022917"/>
    </source>
</evidence>
<keyword evidence="3" id="KW-0820">tRNA-binding</keyword>
<evidence type="ECO:0000256" key="7">
    <source>
        <dbReference type="ARBA" id="ARBA00022884"/>
    </source>
</evidence>
<dbReference type="InterPro" id="IPR018165">
    <property type="entry name" value="Ala-tRNA-synth_IIc_core"/>
</dbReference>
<evidence type="ECO:0000256" key="2">
    <source>
        <dbReference type="ARBA" id="ARBA00013168"/>
    </source>
</evidence>
<reference evidence="11 12" key="1">
    <citation type="submission" date="2013-11" db="EMBL/GenBank/DDBJ databases">
        <title>Genome sequencing of Stegodyphus mimosarum.</title>
        <authorList>
            <person name="Bechsgaard J."/>
        </authorList>
    </citation>
    <scope>NUCLEOTIDE SEQUENCE [LARGE SCALE GENOMIC DNA]</scope>
</reference>
<keyword evidence="4 11" id="KW-0436">Ligase</keyword>
<proteinExistence type="inferred from homology"/>
<dbReference type="InterPro" id="IPR050058">
    <property type="entry name" value="Ala-tRNA_ligase"/>
</dbReference>
<keyword evidence="7" id="KW-0694">RNA-binding</keyword>
<accession>A0A087US11</accession>
<gene>
    <name evidence="11" type="ORF">X975_15235</name>
</gene>
<evidence type="ECO:0000256" key="1">
    <source>
        <dbReference type="ARBA" id="ARBA00008226"/>
    </source>
</evidence>
<evidence type="ECO:0000256" key="9">
    <source>
        <dbReference type="ARBA" id="ARBA00023146"/>
    </source>
</evidence>
<dbReference type="FunFam" id="3.30.980.10:FF:000004">
    <property type="entry name" value="Alanine--tRNA ligase, cytoplasmic"/>
    <property type="match status" value="1"/>
</dbReference>
<dbReference type="EMBL" id="KK121299">
    <property type="protein sequence ID" value="KFM80150.1"/>
    <property type="molecule type" value="Genomic_DNA"/>
</dbReference>
<keyword evidence="6" id="KW-0067">ATP-binding</keyword>
<dbReference type="InterPro" id="IPR018163">
    <property type="entry name" value="Thr/Ala-tRNA-synth_IIc_edit"/>
</dbReference>
<dbReference type="SUPFAM" id="SSF55186">
    <property type="entry name" value="ThrRS/AlaRS common domain"/>
    <property type="match status" value="1"/>
</dbReference>
<evidence type="ECO:0000256" key="4">
    <source>
        <dbReference type="ARBA" id="ARBA00022598"/>
    </source>
</evidence>
<evidence type="ECO:0000256" key="6">
    <source>
        <dbReference type="ARBA" id="ARBA00022840"/>
    </source>
</evidence>
<dbReference type="PANTHER" id="PTHR11777:SF9">
    <property type="entry name" value="ALANINE--TRNA LIGASE, CYTOPLASMIC"/>
    <property type="match status" value="1"/>
</dbReference>
<protein>
    <recommendedName>
        <fullName evidence="2">alanine--tRNA ligase</fullName>
        <ecNumber evidence="2">6.1.1.7</ecNumber>
    </recommendedName>
</protein>
<evidence type="ECO:0000259" key="10">
    <source>
        <dbReference type="PROSITE" id="PS50860"/>
    </source>
</evidence>
<dbReference type="PROSITE" id="PS50860">
    <property type="entry name" value="AA_TRNA_LIGASE_II_ALA"/>
    <property type="match status" value="1"/>
</dbReference>
<dbReference type="GO" id="GO:0002161">
    <property type="term" value="F:aminoacyl-tRNA deacylase activity"/>
    <property type="evidence" value="ECO:0007669"/>
    <property type="project" value="TreeGrafter"/>
</dbReference>
<comment type="similarity">
    <text evidence="1">Belongs to the class-II aminoacyl-tRNA synthetase family.</text>
</comment>
<evidence type="ECO:0000313" key="11">
    <source>
        <dbReference type="EMBL" id="KFM80150.1"/>
    </source>
</evidence>
<keyword evidence="9" id="KW-0030">Aminoacyl-tRNA synthetase</keyword>
<dbReference type="STRING" id="407821.A0A087US11"/>
<evidence type="ECO:0000256" key="3">
    <source>
        <dbReference type="ARBA" id="ARBA00022555"/>
    </source>
</evidence>
<evidence type="ECO:0000256" key="5">
    <source>
        <dbReference type="ARBA" id="ARBA00022741"/>
    </source>
</evidence>
<dbReference type="GO" id="GO:0004813">
    <property type="term" value="F:alanine-tRNA ligase activity"/>
    <property type="evidence" value="ECO:0007669"/>
    <property type="project" value="UniProtKB-EC"/>
</dbReference>
<dbReference type="Gene3D" id="3.30.980.10">
    <property type="entry name" value="Threonyl-trna Synthetase, Chain A, domain 2"/>
    <property type="match status" value="1"/>
</dbReference>
<keyword evidence="5" id="KW-0547">Nucleotide-binding</keyword>
<organism evidence="11 12">
    <name type="scientific">Stegodyphus mimosarum</name>
    <name type="common">African social velvet spider</name>
    <dbReference type="NCBI Taxonomy" id="407821"/>
    <lineage>
        <taxon>Eukaryota</taxon>
        <taxon>Metazoa</taxon>
        <taxon>Ecdysozoa</taxon>
        <taxon>Arthropoda</taxon>
        <taxon>Chelicerata</taxon>
        <taxon>Arachnida</taxon>
        <taxon>Araneae</taxon>
        <taxon>Araneomorphae</taxon>
        <taxon>Entelegynae</taxon>
        <taxon>Eresoidea</taxon>
        <taxon>Eresidae</taxon>
        <taxon>Stegodyphus</taxon>
    </lineage>
</organism>
<dbReference type="EC" id="6.1.1.7" evidence="2"/>
<dbReference type="GO" id="GO:0006419">
    <property type="term" value="P:alanyl-tRNA aminoacylation"/>
    <property type="evidence" value="ECO:0007669"/>
    <property type="project" value="InterPro"/>
</dbReference>
<keyword evidence="12" id="KW-1185">Reference proteome</keyword>
<keyword evidence="8" id="KW-0648">Protein biosynthesis</keyword>
<sequence length="86" mass="9687">MKLLIDEERRKLVMNNHTGTHILNFALRKALKTECDQKGSLVAPDKLRFDFTNKGAMSVSQVKEAELVANEVISKNEEVYANDAPL</sequence>
<dbReference type="OrthoDB" id="2423964at2759"/>
<dbReference type="GO" id="GO:0000049">
    <property type="term" value="F:tRNA binding"/>
    <property type="evidence" value="ECO:0007669"/>
    <property type="project" value="UniProtKB-KW"/>
</dbReference>
<feature type="domain" description="Alanyl-transfer RNA synthetases family profile" evidence="10">
    <location>
        <begin position="1"/>
        <end position="86"/>
    </location>
</feature>
<dbReference type="GO" id="GO:0005739">
    <property type="term" value="C:mitochondrion"/>
    <property type="evidence" value="ECO:0007669"/>
    <property type="project" value="TreeGrafter"/>
</dbReference>
<name>A0A087US11_STEMI</name>
<evidence type="ECO:0000313" key="12">
    <source>
        <dbReference type="Proteomes" id="UP000054359"/>
    </source>
</evidence>
<dbReference type="GO" id="GO:0005524">
    <property type="term" value="F:ATP binding"/>
    <property type="evidence" value="ECO:0007669"/>
    <property type="project" value="UniProtKB-KW"/>
</dbReference>
<dbReference type="AlphaFoldDB" id="A0A087US11"/>